<feature type="transmembrane region" description="Helical" evidence="2">
    <location>
        <begin position="162"/>
        <end position="182"/>
    </location>
</feature>
<feature type="transmembrane region" description="Helical" evidence="2">
    <location>
        <begin position="194"/>
        <end position="213"/>
    </location>
</feature>
<feature type="region of interest" description="Disordered" evidence="1">
    <location>
        <begin position="275"/>
        <end position="295"/>
    </location>
</feature>
<gene>
    <name evidence="3" type="ORF">PGLA2088_LOCUS41091</name>
</gene>
<keyword evidence="2" id="KW-1133">Transmembrane helix</keyword>
<comment type="caution">
    <text evidence="3">The sequence shown here is derived from an EMBL/GenBank/DDBJ whole genome shotgun (WGS) entry which is preliminary data.</text>
</comment>
<accession>A0A813L0M9</accession>
<feature type="transmembrane region" description="Helical" evidence="2">
    <location>
        <begin position="26"/>
        <end position="48"/>
    </location>
</feature>
<evidence type="ECO:0000313" key="4">
    <source>
        <dbReference type="Proteomes" id="UP000626109"/>
    </source>
</evidence>
<keyword evidence="2" id="KW-0812">Transmembrane</keyword>
<protein>
    <submittedName>
        <fullName evidence="3">Uncharacterized protein</fullName>
    </submittedName>
</protein>
<name>A0A813L0M9_POLGL</name>
<sequence>MLNPLEQQQQQKQQQQKQQPRLQPSLSFVCSGELAVVGSVLVFALSVVRRGKRRNSRLLFLQRRGWQEPRTLRRRAEADQLEVPPENPWAAAAPTQGYLLAVEAAVVLSGLFMVLWVLLLPGSAWMGSSVEHDEWVKQVYDQHFSFFAPSSLLLKYSQTIELTHALPGAVWCLLAPLQLTAAGRKFAGSAGHKLAGRLMLVAASVLMVGYALIDQANLSAEVVDFQGQGGIVAASADALNRASLGGVMPPFNLGGMRVLAAWFVHRHPDLPLGAVGAEDRGRSGRAQKLGHAPRRRRAVGGRAAAALRRCAHAAGAAFRVFRRDPGGTGRRVLPLRVPDHCSLCACSRVGHRTAGTASC</sequence>
<evidence type="ECO:0000313" key="3">
    <source>
        <dbReference type="EMBL" id="CAE8720087.1"/>
    </source>
</evidence>
<dbReference type="EMBL" id="CAJNNW010033730">
    <property type="protein sequence ID" value="CAE8720087.1"/>
    <property type="molecule type" value="Genomic_DNA"/>
</dbReference>
<reference evidence="3" key="1">
    <citation type="submission" date="2021-02" db="EMBL/GenBank/DDBJ databases">
        <authorList>
            <person name="Dougan E. K."/>
            <person name="Rhodes N."/>
            <person name="Thang M."/>
            <person name="Chan C."/>
        </authorList>
    </citation>
    <scope>NUCLEOTIDE SEQUENCE</scope>
</reference>
<proteinExistence type="predicted"/>
<dbReference type="Proteomes" id="UP000626109">
    <property type="component" value="Unassembled WGS sequence"/>
</dbReference>
<evidence type="ECO:0000256" key="1">
    <source>
        <dbReference type="SAM" id="MobiDB-lite"/>
    </source>
</evidence>
<evidence type="ECO:0000256" key="2">
    <source>
        <dbReference type="SAM" id="Phobius"/>
    </source>
</evidence>
<dbReference type="AlphaFoldDB" id="A0A813L0M9"/>
<feature type="transmembrane region" description="Helical" evidence="2">
    <location>
        <begin position="98"/>
        <end position="119"/>
    </location>
</feature>
<keyword evidence="2" id="KW-0472">Membrane</keyword>
<organism evidence="3 4">
    <name type="scientific">Polarella glacialis</name>
    <name type="common">Dinoflagellate</name>
    <dbReference type="NCBI Taxonomy" id="89957"/>
    <lineage>
        <taxon>Eukaryota</taxon>
        <taxon>Sar</taxon>
        <taxon>Alveolata</taxon>
        <taxon>Dinophyceae</taxon>
        <taxon>Suessiales</taxon>
        <taxon>Suessiaceae</taxon>
        <taxon>Polarella</taxon>
    </lineage>
</organism>